<dbReference type="PROSITE" id="PS01320">
    <property type="entry name" value="UPF0067"/>
    <property type="match status" value="1"/>
</dbReference>
<comment type="similarity">
    <text evidence="1">Belongs to the free Met sulfoxide reductase family.</text>
</comment>
<comment type="caution">
    <text evidence="3">The sequence shown here is derived from an EMBL/GenBank/DDBJ whole genome shotgun (WGS) entry which is preliminary data.</text>
</comment>
<dbReference type="PANTHER" id="PTHR21021">
    <property type="entry name" value="GAF/PUTATIVE CYTOSKELETAL PROTEIN"/>
    <property type="match status" value="1"/>
</dbReference>
<evidence type="ECO:0000259" key="2">
    <source>
        <dbReference type="Pfam" id="PF13185"/>
    </source>
</evidence>
<dbReference type="OrthoDB" id="15735at2759"/>
<dbReference type="InterPro" id="IPR051330">
    <property type="entry name" value="Phosphatase_reg/MetRdx"/>
</dbReference>
<organism evidence="3 4">
    <name type="scientific">Coccidioides posadasii (strain C735)</name>
    <name type="common">Valley fever fungus</name>
    <dbReference type="NCBI Taxonomy" id="222929"/>
    <lineage>
        <taxon>Eukaryota</taxon>
        <taxon>Fungi</taxon>
        <taxon>Dikarya</taxon>
        <taxon>Ascomycota</taxon>
        <taxon>Pezizomycotina</taxon>
        <taxon>Eurotiomycetes</taxon>
        <taxon>Eurotiomycetidae</taxon>
        <taxon>Onygenales</taxon>
        <taxon>Onygenaceae</taxon>
        <taxon>Coccidioides</taxon>
    </lineage>
</organism>
<dbReference type="InterPro" id="IPR003018">
    <property type="entry name" value="GAF"/>
</dbReference>
<dbReference type="PANTHER" id="PTHR21021:SF15">
    <property type="entry name" value="FREE METHIONINE-R-SULFOXIDE REDUCTASE"/>
    <property type="match status" value="1"/>
</dbReference>
<dbReference type="EMBL" id="ACFW01000049">
    <property type="protein sequence ID" value="EER24605.1"/>
    <property type="molecule type" value="Genomic_DNA"/>
</dbReference>
<dbReference type="GO" id="GO:0005829">
    <property type="term" value="C:cytosol"/>
    <property type="evidence" value="ECO:0007669"/>
    <property type="project" value="TreeGrafter"/>
</dbReference>
<gene>
    <name evidence="3" type="ORF">CPC735_059750</name>
</gene>
<dbReference type="GO" id="GO:0033745">
    <property type="term" value="F:L-methionine-(R)-S-oxide reductase activity"/>
    <property type="evidence" value="ECO:0007669"/>
    <property type="project" value="TreeGrafter"/>
</dbReference>
<protein>
    <recommendedName>
        <fullName evidence="2">GAF domain-containing protein</fullName>
    </recommendedName>
</protein>
<dbReference type="VEuPathDB" id="FungiDB:CPC735_059750"/>
<evidence type="ECO:0000313" key="4">
    <source>
        <dbReference type="Proteomes" id="UP000009084"/>
    </source>
</evidence>
<dbReference type="HOGENOM" id="CLU_077738_1_1_1"/>
<accession>C5PF25</accession>
<feature type="domain" description="GAF" evidence="2">
    <location>
        <begin position="128"/>
        <end position="218"/>
    </location>
</feature>
<evidence type="ECO:0000256" key="1">
    <source>
        <dbReference type="ARBA" id="ARBA00038454"/>
    </source>
</evidence>
<dbReference type="Gene3D" id="3.30.450.40">
    <property type="match status" value="1"/>
</dbReference>
<proteinExistence type="inferred from homology"/>
<dbReference type="Pfam" id="PF13185">
    <property type="entry name" value="GAF_2"/>
    <property type="match status" value="1"/>
</dbReference>
<name>C5PF25_COCP7</name>
<sequence length="223" mass="24199">MWGKSAIVARDSDVIAWQTISTPSRRPHADSSYFEPGLSKAEVYAQVLQQAQGLTEGQRNWFSMTCGIWKAYFPSNLASVSSLLWHAYASLPAPSNAVNWAGFYVRKDKSPSSGVSTASDAKNILLLGPFHGKPACQLIPFGRGVCGTAASKRETVIVSDVLEWEGHIACDADSRSEIVVPIVVDGETLALIDIDCTQPSGFDEIDKKGLEHLAKLLAENCDW</sequence>
<dbReference type="InterPro" id="IPR029016">
    <property type="entry name" value="GAF-like_dom_sf"/>
</dbReference>
<dbReference type="SUPFAM" id="SSF55781">
    <property type="entry name" value="GAF domain-like"/>
    <property type="match status" value="1"/>
</dbReference>
<dbReference type="InterPro" id="IPR000614">
    <property type="entry name" value="FRMsr_CS"/>
</dbReference>
<dbReference type="AlphaFoldDB" id="C5PF25"/>
<dbReference type="Proteomes" id="UP000009084">
    <property type="component" value="Unassembled WGS sequence"/>
</dbReference>
<evidence type="ECO:0000313" key="3">
    <source>
        <dbReference type="EMBL" id="EER24605.1"/>
    </source>
</evidence>
<reference evidence="3 4" key="1">
    <citation type="journal article" date="2009" name="Genome Res.">
        <title>Comparative genomic analyses of the human fungal pathogens Coccidioides and their relatives.</title>
        <authorList>
            <person name="Sharpton T.J."/>
            <person name="Stajich J.E."/>
            <person name="Rounsley S.D."/>
            <person name="Gardner M.J."/>
            <person name="Wortman J.R."/>
            <person name="Jordar V.S."/>
            <person name="Maiti R."/>
            <person name="Kodira C.D."/>
            <person name="Neafsey D.E."/>
            <person name="Zeng Q."/>
            <person name="Hung C.-Y."/>
            <person name="McMahan C."/>
            <person name="Muszewska A."/>
            <person name="Grynberg M."/>
            <person name="Mandel M.A."/>
            <person name="Kellner E.M."/>
            <person name="Barker B.M."/>
            <person name="Galgiani J.N."/>
            <person name="Orbach M.J."/>
            <person name="Kirkland T.N."/>
            <person name="Cole G.T."/>
            <person name="Henn M.R."/>
            <person name="Birren B.W."/>
            <person name="Taylor J.W."/>
        </authorList>
    </citation>
    <scope>NUCLEOTIDE SEQUENCE [LARGE SCALE GENOMIC DNA]</scope>
    <source>
        <strain evidence="4">C735</strain>
    </source>
</reference>